<dbReference type="Pfam" id="PF13240">
    <property type="entry name" value="Zn_Ribbon_1"/>
    <property type="match status" value="1"/>
</dbReference>
<dbReference type="InterPro" id="IPR026870">
    <property type="entry name" value="Zinc_ribbon_dom"/>
</dbReference>
<protein>
    <recommendedName>
        <fullName evidence="8">Zinc-ribbon domain-containing protein</fullName>
    </recommendedName>
</protein>
<feature type="domain" description="Zinc-ribbon" evidence="5">
    <location>
        <begin position="9"/>
        <end position="27"/>
    </location>
</feature>
<dbReference type="RefSeq" id="WP_201361439.1">
    <property type="nucleotide sequence ID" value="NZ_BNJJ01000004.1"/>
</dbReference>
<sequence>MQEPQTPLCRYCGTPVQPGQRFCSNCGQTTEGNINQRTERSVDAEETVLPDQGGKARQQTPPPPPAAFGSGQRSGYQAQNYRSDTPVYQPQSGYQPDTPPMVQGQVPAYAIPMKDSSRSVFKQVGCGFLAVILLVLALCGGASYFVYHQIAGAVQQTTTQHTSISTNSSGSNTSDTKSIPTPVVTTLNIQPVTYASVKFSIQNVQQAASFTDDDSANSGVLRISLSEENTSTQSAFYSYTESMLLLLPDGTSVHPNKEQYYSAPDASVKRNNWIDFPVPTTIKPDQVTLRIGTATESQMDIPLKNGADVAKYQPVSATPNKLLQYAGANWTITKATKQTSYNSKQADKGSVFVVVNLKIDNNSQKTVYPFPSDVMRLQSGNTVNKPDSNTLSSSIAPGQTNAQGACVFIMPTDSTDFTFIFLPNDLLNTTQQVRGTFQIK</sequence>
<evidence type="ECO:0000259" key="4">
    <source>
        <dbReference type="Pfam" id="PF11611"/>
    </source>
</evidence>
<evidence type="ECO:0008006" key="8">
    <source>
        <dbReference type="Google" id="ProtNLM"/>
    </source>
</evidence>
<keyword evidence="3" id="KW-0472">Membrane</keyword>
<organism evidence="6 7">
    <name type="scientific">Dictyobacter formicarum</name>
    <dbReference type="NCBI Taxonomy" id="2778368"/>
    <lineage>
        <taxon>Bacteria</taxon>
        <taxon>Bacillati</taxon>
        <taxon>Chloroflexota</taxon>
        <taxon>Ktedonobacteria</taxon>
        <taxon>Ktedonobacterales</taxon>
        <taxon>Dictyobacteraceae</taxon>
        <taxon>Dictyobacter</taxon>
    </lineage>
</organism>
<evidence type="ECO:0000313" key="7">
    <source>
        <dbReference type="Proteomes" id="UP000635565"/>
    </source>
</evidence>
<keyword evidence="7" id="KW-1185">Reference proteome</keyword>
<reference evidence="6 7" key="1">
    <citation type="journal article" date="2021" name="Int. J. Syst. Evol. Microbiol.">
        <title>Reticulibacter mediterranei gen. nov., sp. nov., within the new family Reticulibacteraceae fam. nov., and Ktedonospora formicarum gen. nov., sp. nov., Ktedonobacter robiniae sp. nov., Dictyobacter formicarum sp. nov. and Dictyobacter arantiisoli sp. nov., belonging to the class Ktedonobacteria.</title>
        <authorList>
            <person name="Yabe S."/>
            <person name="Zheng Y."/>
            <person name="Wang C.M."/>
            <person name="Sakai Y."/>
            <person name="Abe K."/>
            <person name="Yokota A."/>
            <person name="Donadio S."/>
            <person name="Cavaletti L."/>
            <person name="Monciardini P."/>
        </authorList>
    </citation>
    <scope>NUCLEOTIDE SEQUENCE [LARGE SCALE GENOMIC DNA]</scope>
    <source>
        <strain evidence="6 7">SOSP1-9</strain>
    </source>
</reference>
<dbReference type="EMBL" id="BNJJ01000004">
    <property type="protein sequence ID" value="GHO83788.1"/>
    <property type="molecule type" value="Genomic_DNA"/>
</dbReference>
<evidence type="ECO:0000259" key="5">
    <source>
        <dbReference type="Pfam" id="PF13240"/>
    </source>
</evidence>
<dbReference type="InterPro" id="IPR029050">
    <property type="entry name" value="Immunoprotect_excell_Ig-like"/>
</dbReference>
<dbReference type="InterPro" id="IPR029051">
    <property type="entry name" value="DUF4352"/>
</dbReference>
<dbReference type="Proteomes" id="UP000635565">
    <property type="component" value="Unassembled WGS sequence"/>
</dbReference>
<dbReference type="Gene3D" id="2.60.40.1240">
    <property type="match status" value="1"/>
</dbReference>
<dbReference type="Pfam" id="PF11611">
    <property type="entry name" value="DUF4352"/>
    <property type="match status" value="1"/>
</dbReference>
<evidence type="ECO:0000256" key="3">
    <source>
        <dbReference type="SAM" id="Phobius"/>
    </source>
</evidence>
<keyword evidence="3" id="KW-0812">Transmembrane</keyword>
<comment type="caution">
    <text evidence="6">The sequence shown here is derived from an EMBL/GenBank/DDBJ whole genome shotgun (WGS) entry which is preliminary data.</text>
</comment>
<accession>A0ABQ3VDA3</accession>
<feature type="domain" description="DUF4352" evidence="4">
    <location>
        <begin position="327"/>
        <end position="424"/>
    </location>
</feature>
<keyword evidence="1" id="KW-0732">Signal</keyword>
<keyword evidence="3" id="KW-1133">Transmembrane helix</keyword>
<feature type="region of interest" description="Disordered" evidence="2">
    <location>
        <begin position="25"/>
        <end position="78"/>
    </location>
</feature>
<feature type="compositionally biased region" description="Polar residues" evidence="2">
    <location>
        <begin position="25"/>
        <end position="36"/>
    </location>
</feature>
<evidence type="ECO:0000256" key="1">
    <source>
        <dbReference type="ARBA" id="ARBA00022729"/>
    </source>
</evidence>
<evidence type="ECO:0000256" key="2">
    <source>
        <dbReference type="SAM" id="MobiDB-lite"/>
    </source>
</evidence>
<feature type="transmembrane region" description="Helical" evidence="3">
    <location>
        <begin position="124"/>
        <end position="147"/>
    </location>
</feature>
<gene>
    <name evidence="6" type="ORF">KSZ_17940</name>
</gene>
<proteinExistence type="predicted"/>
<name>A0ABQ3VDA3_9CHLR</name>
<evidence type="ECO:0000313" key="6">
    <source>
        <dbReference type="EMBL" id="GHO83788.1"/>
    </source>
</evidence>